<reference evidence="8" key="1">
    <citation type="journal article" date="2019" name="Int. J. Syst. Evol. Microbiol.">
        <title>The Global Catalogue of Microorganisms (GCM) 10K type strain sequencing project: providing services to taxonomists for standard genome sequencing and annotation.</title>
        <authorList>
            <consortium name="The Broad Institute Genomics Platform"/>
            <consortium name="The Broad Institute Genome Sequencing Center for Infectious Disease"/>
            <person name="Wu L."/>
            <person name="Ma J."/>
        </authorList>
    </citation>
    <scope>NUCLEOTIDE SEQUENCE [LARGE SCALE GENOMIC DNA]</scope>
    <source>
        <strain evidence="8">KCTC 12861</strain>
    </source>
</reference>
<feature type="transmembrane region" description="Helical" evidence="6">
    <location>
        <begin position="148"/>
        <end position="169"/>
    </location>
</feature>
<comment type="caution">
    <text evidence="7">The sequence shown here is derived from an EMBL/GenBank/DDBJ whole genome shotgun (WGS) entry which is preliminary data.</text>
</comment>
<dbReference type="EMBL" id="BMXE01000006">
    <property type="protein sequence ID" value="GHB41668.1"/>
    <property type="molecule type" value="Genomic_DNA"/>
</dbReference>
<dbReference type="Pfam" id="PF01810">
    <property type="entry name" value="LysE"/>
    <property type="match status" value="1"/>
</dbReference>
<evidence type="ECO:0000256" key="4">
    <source>
        <dbReference type="ARBA" id="ARBA00022989"/>
    </source>
</evidence>
<keyword evidence="4 6" id="KW-1133">Transmembrane helix</keyword>
<feature type="transmembrane region" description="Helical" evidence="6">
    <location>
        <begin position="42"/>
        <end position="71"/>
    </location>
</feature>
<feature type="transmembrane region" description="Helical" evidence="6">
    <location>
        <begin position="189"/>
        <end position="207"/>
    </location>
</feature>
<gene>
    <name evidence="7" type="ORF">GCM10007094_33920</name>
</gene>
<proteinExistence type="predicted"/>
<evidence type="ECO:0000256" key="2">
    <source>
        <dbReference type="ARBA" id="ARBA00022475"/>
    </source>
</evidence>
<evidence type="ECO:0000256" key="1">
    <source>
        <dbReference type="ARBA" id="ARBA00004651"/>
    </source>
</evidence>
<organism evidence="7 8">
    <name type="scientific">Pseudovibrio japonicus</name>
    <dbReference type="NCBI Taxonomy" id="366534"/>
    <lineage>
        <taxon>Bacteria</taxon>
        <taxon>Pseudomonadati</taxon>
        <taxon>Pseudomonadota</taxon>
        <taxon>Alphaproteobacteria</taxon>
        <taxon>Hyphomicrobiales</taxon>
        <taxon>Stappiaceae</taxon>
        <taxon>Pseudovibrio</taxon>
    </lineage>
</organism>
<dbReference type="PIRSF" id="PIRSF006324">
    <property type="entry name" value="LeuE"/>
    <property type="match status" value="1"/>
</dbReference>
<dbReference type="InterPro" id="IPR001123">
    <property type="entry name" value="LeuE-type"/>
</dbReference>
<protein>
    <submittedName>
        <fullName evidence="7">Threonine transporter RhtB</fullName>
    </submittedName>
</protein>
<dbReference type="PANTHER" id="PTHR30086">
    <property type="entry name" value="ARGININE EXPORTER PROTEIN ARGO"/>
    <property type="match status" value="1"/>
</dbReference>
<keyword evidence="2" id="KW-1003">Cell membrane</keyword>
<evidence type="ECO:0000256" key="5">
    <source>
        <dbReference type="ARBA" id="ARBA00023136"/>
    </source>
</evidence>
<keyword evidence="8" id="KW-1185">Reference proteome</keyword>
<dbReference type="PANTHER" id="PTHR30086:SF5">
    <property type="entry name" value="HOMOGENTISATE EXPORT PROTEIN"/>
    <property type="match status" value="1"/>
</dbReference>
<feature type="transmembrane region" description="Helical" evidence="6">
    <location>
        <begin position="77"/>
        <end position="94"/>
    </location>
</feature>
<sequence>MAAVFLSLLLSLFPVYFLISVSPGLNMLAAMNIGASYGINRALPFVLGGCIGVALAAILSLAGVTAVMVHTPVVYELVRYLGAAFLCYMAYGYLRHSGEVSNDKDVSFVTNCRKKLIAKGFFTATLNPKVWLVFAALLPVFIVESAPLQLQIVLIITIVMAIEFFCMMLYAFGGDRIGRRMSQSGNVKVLNRLNAIVMFLLAVMMVFS</sequence>
<keyword evidence="5 6" id="KW-0472">Membrane</keyword>
<dbReference type="RefSeq" id="WP_189437977.1">
    <property type="nucleotide sequence ID" value="NZ_BMXE01000006.1"/>
</dbReference>
<keyword evidence="3 6" id="KW-0812">Transmembrane</keyword>
<evidence type="ECO:0000256" key="6">
    <source>
        <dbReference type="SAM" id="Phobius"/>
    </source>
</evidence>
<evidence type="ECO:0000313" key="8">
    <source>
        <dbReference type="Proteomes" id="UP000637980"/>
    </source>
</evidence>
<dbReference type="Proteomes" id="UP000637980">
    <property type="component" value="Unassembled WGS sequence"/>
</dbReference>
<accession>A0ABQ3EIV1</accession>
<name>A0ABQ3EIV1_9HYPH</name>
<evidence type="ECO:0000313" key="7">
    <source>
        <dbReference type="EMBL" id="GHB41668.1"/>
    </source>
</evidence>
<evidence type="ECO:0000256" key="3">
    <source>
        <dbReference type="ARBA" id="ARBA00022692"/>
    </source>
</evidence>
<feature type="transmembrane region" description="Helical" evidence="6">
    <location>
        <begin position="121"/>
        <end position="142"/>
    </location>
</feature>
<feature type="transmembrane region" description="Helical" evidence="6">
    <location>
        <begin position="6"/>
        <end position="30"/>
    </location>
</feature>
<comment type="subcellular location">
    <subcellularLocation>
        <location evidence="1">Cell membrane</location>
        <topology evidence="1">Multi-pass membrane protein</topology>
    </subcellularLocation>
</comment>